<evidence type="ECO:0000313" key="2">
    <source>
        <dbReference type="Proteomes" id="UP000257200"/>
    </source>
</evidence>
<dbReference type="Ensembl" id="ENSAPOT00000028723.1">
    <property type="protein sequence ID" value="ENSAPOP00000033654.1"/>
    <property type="gene ID" value="ENSAPOG00000022347.1"/>
</dbReference>
<dbReference type="Proteomes" id="UP000257200">
    <property type="component" value="Unplaced"/>
</dbReference>
<keyword evidence="2" id="KW-1185">Reference proteome</keyword>
<reference evidence="1" key="2">
    <citation type="submission" date="2025-09" db="UniProtKB">
        <authorList>
            <consortium name="Ensembl"/>
        </authorList>
    </citation>
    <scope>IDENTIFICATION</scope>
</reference>
<evidence type="ECO:0008006" key="3">
    <source>
        <dbReference type="Google" id="ProtNLM"/>
    </source>
</evidence>
<evidence type="ECO:0000313" key="1">
    <source>
        <dbReference type="Ensembl" id="ENSAPOP00000033654.1"/>
    </source>
</evidence>
<dbReference type="InParanoid" id="A0A3Q1GVA9"/>
<name>A0A3Q1GVA9_9TELE</name>
<protein>
    <recommendedName>
        <fullName evidence="3">THAP-type domain-containing protein</fullName>
    </recommendedName>
</protein>
<reference evidence="1" key="1">
    <citation type="submission" date="2025-08" db="UniProtKB">
        <authorList>
            <consortium name="Ensembl"/>
        </authorList>
    </citation>
    <scope>IDENTIFICATION</scope>
</reference>
<proteinExistence type="predicted"/>
<dbReference type="STRING" id="80966.ENSAPOP00000033654"/>
<dbReference type="AlphaFoldDB" id="A0A3Q1GVA9"/>
<accession>A0A3Q1GVA9</accession>
<dbReference type="GeneTree" id="ENSGT01150000288709"/>
<sequence length="150" mass="17679">LWLVDCVLLCFDQCYVNCDKKGKNTFFCVNILKSLLRKIGNHQLAGKRILVRCPRHMEKINVPPQKEGPVSTPIASTLDHNYTLESSPRTLKRKLDHAVDNLENTRKKLKFSSQKVRVEVLEKTFSGIPCEKIEKLYVLWFYFYFYYQFI</sequence>
<organism evidence="1 2">
    <name type="scientific">Acanthochromis polyacanthus</name>
    <name type="common">spiny chromis</name>
    <dbReference type="NCBI Taxonomy" id="80966"/>
    <lineage>
        <taxon>Eukaryota</taxon>
        <taxon>Metazoa</taxon>
        <taxon>Chordata</taxon>
        <taxon>Craniata</taxon>
        <taxon>Vertebrata</taxon>
        <taxon>Euteleostomi</taxon>
        <taxon>Actinopterygii</taxon>
        <taxon>Neopterygii</taxon>
        <taxon>Teleostei</taxon>
        <taxon>Neoteleostei</taxon>
        <taxon>Acanthomorphata</taxon>
        <taxon>Ovalentaria</taxon>
        <taxon>Pomacentridae</taxon>
        <taxon>Acanthochromis</taxon>
    </lineage>
</organism>